<dbReference type="EC" id="4.2.1.2" evidence="12"/>
<evidence type="ECO:0000256" key="4">
    <source>
        <dbReference type="ARBA" id="ARBA00008876"/>
    </source>
</evidence>
<dbReference type="GO" id="GO:0004333">
    <property type="term" value="F:fumarate hydratase activity"/>
    <property type="evidence" value="ECO:0007669"/>
    <property type="project" value="UniProtKB-UniRule"/>
</dbReference>
<dbReference type="AlphaFoldDB" id="A0A562PXE5"/>
<dbReference type="InterPro" id="IPR004646">
    <property type="entry name" value="Fe-S_hydro-lyase_TtdA-typ_cat"/>
</dbReference>
<reference evidence="16" key="3">
    <citation type="submission" date="2019-07" db="EMBL/GenBank/DDBJ databases">
        <authorList>
            <person name="Whitman W."/>
            <person name="Huntemann M."/>
            <person name="Clum A."/>
            <person name="Pillay M."/>
            <person name="Palaniappan K."/>
            <person name="Varghese N."/>
            <person name="Mikhailova N."/>
            <person name="Stamatis D."/>
            <person name="Reddy T."/>
            <person name="Daum C."/>
            <person name="Shapiro N."/>
            <person name="Ivanova N."/>
            <person name="Kyrpides N."/>
            <person name="Woyke T."/>
        </authorList>
    </citation>
    <scope>NUCLEOTIDE SEQUENCE</scope>
    <source>
        <strain evidence="16">CGMCC 1.5380</strain>
    </source>
</reference>
<evidence type="ECO:0000256" key="1">
    <source>
        <dbReference type="ARBA" id="ARBA00000929"/>
    </source>
</evidence>
<comment type="subunit">
    <text evidence="5 12">Homodimer.</text>
</comment>
<keyword evidence="6 12" id="KW-0004">4Fe-4S</keyword>
<comment type="cofactor">
    <cofactor evidence="2 12">
        <name>[4Fe-4S] cluster</name>
        <dbReference type="ChEBI" id="CHEBI:49883"/>
    </cofactor>
</comment>
<keyword evidence="11 12" id="KW-0456">Lyase</keyword>
<dbReference type="GO" id="GO:0006099">
    <property type="term" value="P:tricarboxylic acid cycle"/>
    <property type="evidence" value="ECO:0007669"/>
    <property type="project" value="UniProtKB-KW"/>
</dbReference>
<dbReference type="PIRSF" id="PIRSF001394">
    <property type="entry name" value="Fe_dep_fumar_hy"/>
    <property type="match status" value="1"/>
</dbReference>
<accession>A0A562PXE5</accession>
<comment type="similarity">
    <text evidence="4 12">Belongs to the class-I fumarase family.</text>
</comment>
<comment type="function">
    <text evidence="12">Catalyzes the reversible hydration of fumarate to (S)-malate.</text>
</comment>
<keyword evidence="8 12" id="KW-0479">Metal-binding</keyword>
<evidence type="ECO:0000259" key="13">
    <source>
        <dbReference type="Pfam" id="PF05681"/>
    </source>
</evidence>
<evidence type="ECO:0000256" key="8">
    <source>
        <dbReference type="ARBA" id="ARBA00022723"/>
    </source>
</evidence>
<dbReference type="SUPFAM" id="SSF117457">
    <property type="entry name" value="FumA C-terminal domain-like"/>
    <property type="match status" value="1"/>
</dbReference>
<dbReference type="InterPro" id="IPR020557">
    <property type="entry name" value="Fumarate_lyase_CS"/>
</dbReference>
<sequence length="571" mass="63365">MVFFIAMKRKLRSVCYLNQIRLITTPENIFYLCKNNKTMDFIYQDPYPISKDDIQYRKISSDYVKVEKLGDREILTIDPKGLELLSQEAMKDVSFMLRTSHLEKLRAILDDPEATDNDRFVAYNLLQNAAVAIDGQLPSCQDTGTAIVMAKKGENVYTGVDDAEWLSKGIFNTYQEKNLRYSQIVPISMFEEKNSGSNLPAQIDIYSKKGATYEFLFLAKGGGSANKTYLYQQTKSLLNEKSMDAFVRAKIMDLGTSACPPYHLAFVIGGTSAEANLSAVKKASAGYFDHLPTTGNMAGQAFRDLEWEQRVQQICQESAIGAQFGGKYFTHDVRVIRLPRHAASCPVGLGVSCSADRNIKGKITKDGIFVEQLEVNPGRLLPATPPHLEPAVEIDLNQPMADILKKLSQYPIKTRLKLNGTLIVARDIAHAKIKELLDAGKPMPEYFKNHPVYYAGPAKTPDGMPSGSFGPTTAGRMDVYVEEFQKAGGSMIMLAKGNRTKKVMDACKTYGGFYLGSIGGPAAILAQDNILKVEVVDFEELGMEAVRKITVKDFPAFIITDDKGNDFFENL</sequence>
<feature type="domain" description="Fe-S hydro-lyase tartrate dehydratase beta-type catalytic" evidence="14">
    <location>
        <begin position="367"/>
        <end position="570"/>
    </location>
</feature>
<evidence type="ECO:0000256" key="2">
    <source>
        <dbReference type="ARBA" id="ARBA00001966"/>
    </source>
</evidence>
<dbReference type="GO" id="GO:0046872">
    <property type="term" value="F:metal ion binding"/>
    <property type="evidence" value="ECO:0007669"/>
    <property type="project" value="UniProtKB-UniRule"/>
</dbReference>
<feature type="domain" description="Fe-S hydro-lyase tartrate dehydratase alpha-type catalytic" evidence="13">
    <location>
        <begin position="87"/>
        <end position="360"/>
    </location>
</feature>
<dbReference type="PROSITE" id="PS00163">
    <property type="entry name" value="FUMARATE_LYASES"/>
    <property type="match status" value="1"/>
</dbReference>
<comment type="pathway">
    <text evidence="3">Carbohydrate metabolism; tricarboxylic acid cycle; (S)-malate from fumarate: step 1/1.</text>
</comment>
<evidence type="ECO:0000313" key="16">
    <source>
        <dbReference type="EMBL" id="TWI49132.1"/>
    </source>
</evidence>
<evidence type="ECO:0000256" key="6">
    <source>
        <dbReference type="ARBA" id="ARBA00022485"/>
    </source>
</evidence>
<dbReference type="InterPro" id="IPR051208">
    <property type="entry name" value="Class-I_Fumarase/Tartrate_DH"/>
</dbReference>
<evidence type="ECO:0000256" key="7">
    <source>
        <dbReference type="ARBA" id="ARBA00022532"/>
    </source>
</evidence>
<keyword evidence="9 12" id="KW-0408">Iron</keyword>
<evidence type="ECO:0000259" key="14">
    <source>
        <dbReference type="Pfam" id="PF05683"/>
    </source>
</evidence>
<comment type="catalytic activity">
    <reaction evidence="1 12">
        <text>(S)-malate = fumarate + H2O</text>
        <dbReference type="Rhea" id="RHEA:12460"/>
        <dbReference type="ChEBI" id="CHEBI:15377"/>
        <dbReference type="ChEBI" id="CHEBI:15589"/>
        <dbReference type="ChEBI" id="CHEBI:29806"/>
        <dbReference type="EC" id="4.2.1.2"/>
    </reaction>
</comment>
<evidence type="ECO:0000313" key="17">
    <source>
        <dbReference type="Proteomes" id="UP000254518"/>
    </source>
</evidence>
<reference evidence="16 18" key="1">
    <citation type="journal article" date="2015" name="Stand. Genomic Sci.">
        <title>Genomic Encyclopedia of Bacterial and Archaeal Type Strains, Phase III: the genomes of soil and plant-associated and newly described type strains.</title>
        <authorList>
            <person name="Whitman W.B."/>
            <person name="Woyke T."/>
            <person name="Klenk H.P."/>
            <person name="Zhou Y."/>
            <person name="Lilburn T.G."/>
            <person name="Beck B.J."/>
            <person name="De Vos P."/>
            <person name="Vandamme P."/>
            <person name="Eisen J.A."/>
            <person name="Garrity G."/>
            <person name="Hugenholtz P."/>
            <person name="Kyrpides N.C."/>
        </authorList>
    </citation>
    <scope>NUCLEOTIDE SEQUENCE [LARGE SCALE GENOMIC DNA]</scope>
    <source>
        <strain evidence="16 18">CGMCC 1.5380</strain>
    </source>
</reference>
<evidence type="ECO:0000256" key="5">
    <source>
        <dbReference type="ARBA" id="ARBA00011738"/>
    </source>
</evidence>
<dbReference type="NCBIfam" id="TIGR00723">
    <property type="entry name" value="ttdB_fumA_fumB"/>
    <property type="match status" value="1"/>
</dbReference>
<gene>
    <name evidence="15" type="ORF">DFR66_104126</name>
    <name evidence="16" type="ORF">IQ02_01119</name>
</gene>
<protein>
    <recommendedName>
        <fullName evidence="12">Fumarate hydratase class I</fullName>
        <ecNumber evidence="12">4.2.1.2</ecNumber>
    </recommendedName>
</protein>
<dbReference type="EMBL" id="VLKX01000004">
    <property type="protein sequence ID" value="TWI49132.1"/>
    <property type="molecule type" value="Genomic_DNA"/>
</dbReference>
<dbReference type="Proteomes" id="UP000321392">
    <property type="component" value="Unassembled WGS sequence"/>
</dbReference>
<comment type="caution">
    <text evidence="16">The sequence shown here is derived from an EMBL/GenBank/DDBJ whole genome shotgun (WGS) entry which is preliminary data.</text>
</comment>
<proteinExistence type="inferred from homology"/>
<dbReference type="PANTHER" id="PTHR30389:SF0">
    <property type="entry name" value="FUMARATE HYDRATASE CLASS I, AEROBIC"/>
    <property type="match status" value="1"/>
</dbReference>
<keyword evidence="10 12" id="KW-0411">Iron-sulfur</keyword>
<dbReference type="Gene3D" id="3.20.130.10">
    <property type="entry name" value="Fe-S hydro-lyase, tartrate dehydratase beta-type, catalytic domain"/>
    <property type="match status" value="1"/>
</dbReference>
<evidence type="ECO:0000313" key="18">
    <source>
        <dbReference type="Proteomes" id="UP000321392"/>
    </source>
</evidence>
<dbReference type="PANTHER" id="PTHR30389">
    <property type="entry name" value="FUMARATE HYDRATASE-RELATED"/>
    <property type="match status" value="1"/>
</dbReference>
<dbReference type="Pfam" id="PF05683">
    <property type="entry name" value="Fumerase_C"/>
    <property type="match status" value="1"/>
</dbReference>
<keyword evidence="7" id="KW-0816">Tricarboxylic acid cycle</keyword>
<evidence type="ECO:0000256" key="9">
    <source>
        <dbReference type="ARBA" id="ARBA00023004"/>
    </source>
</evidence>
<evidence type="ECO:0000256" key="10">
    <source>
        <dbReference type="ARBA" id="ARBA00023014"/>
    </source>
</evidence>
<evidence type="ECO:0000256" key="12">
    <source>
        <dbReference type="PIRNR" id="PIRNR001394"/>
    </source>
</evidence>
<dbReference type="InterPro" id="IPR004647">
    <property type="entry name" value="Fe-S_hydro-lyase_TtdB-typ_cat"/>
</dbReference>
<evidence type="ECO:0000313" key="15">
    <source>
        <dbReference type="EMBL" id="RDI56562.1"/>
    </source>
</evidence>
<evidence type="ECO:0000256" key="3">
    <source>
        <dbReference type="ARBA" id="ARBA00004859"/>
    </source>
</evidence>
<reference evidence="15 17" key="2">
    <citation type="submission" date="2018-07" db="EMBL/GenBank/DDBJ databases">
        <title>Genomic Encyclopedia of Type Strains, Phase IV (KMG-IV): sequencing the most valuable type-strain genomes for metagenomic binning, comparative biology and taxonomic classification.</title>
        <authorList>
            <person name="Goeker M."/>
        </authorList>
    </citation>
    <scope>NUCLEOTIDE SEQUENCE [LARGE SCALE GENOMIC DNA]</scope>
    <source>
        <strain evidence="15 17">DSM 19728</strain>
    </source>
</reference>
<dbReference type="EMBL" id="QQBA01000004">
    <property type="protein sequence ID" value="RDI56562.1"/>
    <property type="molecule type" value="Genomic_DNA"/>
</dbReference>
<dbReference type="InterPro" id="IPR011167">
    <property type="entry name" value="Fe_dep_fumarate_hydratase"/>
</dbReference>
<dbReference type="GO" id="GO:0051539">
    <property type="term" value="F:4 iron, 4 sulfur cluster binding"/>
    <property type="evidence" value="ECO:0007669"/>
    <property type="project" value="UniProtKB-UniRule"/>
</dbReference>
<keyword evidence="17" id="KW-1185">Reference proteome</keyword>
<dbReference type="Proteomes" id="UP000254518">
    <property type="component" value="Unassembled WGS sequence"/>
</dbReference>
<dbReference type="InterPro" id="IPR036660">
    <property type="entry name" value="Fe-S_hydroAse_TtdB_cat_sf"/>
</dbReference>
<organism evidence="16 18">
    <name type="scientific">Flavobacterium glaciei</name>
    <dbReference type="NCBI Taxonomy" id="386300"/>
    <lineage>
        <taxon>Bacteria</taxon>
        <taxon>Pseudomonadati</taxon>
        <taxon>Bacteroidota</taxon>
        <taxon>Flavobacteriia</taxon>
        <taxon>Flavobacteriales</taxon>
        <taxon>Flavobacteriaceae</taxon>
        <taxon>Flavobacterium</taxon>
    </lineage>
</organism>
<dbReference type="Pfam" id="PF05681">
    <property type="entry name" value="Fumerase"/>
    <property type="match status" value="1"/>
</dbReference>
<name>A0A562PXE5_9FLAO</name>
<evidence type="ECO:0000256" key="11">
    <source>
        <dbReference type="ARBA" id="ARBA00023239"/>
    </source>
</evidence>